<comment type="caution">
    <text evidence="2">The sequence shown here is derived from an EMBL/GenBank/DDBJ whole genome shotgun (WGS) entry which is preliminary data.</text>
</comment>
<dbReference type="EMBL" id="AZHB01000066">
    <property type="protein sequence ID" value="OAA42547.1"/>
    <property type="molecule type" value="Genomic_DNA"/>
</dbReference>
<feature type="region of interest" description="Disordered" evidence="1">
    <location>
        <begin position="48"/>
        <end position="105"/>
    </location>
</feature>
<organism evidence="2 3">
    <name type="scientific">Cordyceps fumosorosea (strain ARSEF 2679)</name>
    <name type="common">Isaria fumosorosea</name>
    <dbReference type="NCBI Taxonomy" id="1081104"/>
    <lineage>
        <taxon>Eukaryota</taxon>
        <taxon>Fungi</taxon>
        <taxon>Dikarya</taxon>
        <taxon>Ascomycota</taxon>
        <taxon>Pezizomycotina</taxon>
        <taxon>Sordariomycetes</taxon>
        <taxon>Hypocreomycetidae</taxon>
        <taxon>Hypocreales</taxon>
        <taxon>Cordycipitaceae</taxon>
        <taxon>Cordyceps</taxon>
    </lineage>
</organism>
<dbReference type="AlphaFoldDB" id="A0A167DLC0"/>
<feature type="compositionally biased region" description="Polar residues" evidence="1">
    <location>
        <begin position="67"/>
        <end position="87"/>
    </location>
</feature>
<name>A0A167DLC0_CORFA</name>
<evidence type="ECO:0000256" key="1">
    <source>
        <dbReference type="SAM" id="MobiDB-lite"/>
    </source>
</evidence>
<dbReference type="OrthoDB" id="5372451at2759"/>
<evidence type="ECO:0000313" key="3">
    <source>
        <dbReference type="Proteomes" id="UP000076744"/>
    </source>
</evidence>
<evidence type="ECO:0000313" key="2">
    <source>
        <dbReference type="EMBL" id="OAA42547.1"/>
    </source>
</evidence>
<gene>
    <name evidence="2" type="ORF">ISF_09719</name>
</gene>
<keyword evidence="3" id="KW-1185">Reference proteome</keyword>
<reference evidence="2 3" key="1">
    <citation type="journal article" date="2016" name="Genome Biol. Evol.">
        <title>Divergent and convergent evolution of fungal pathogenicity.</title>
        <authorList>
            <person name="Shang Y."/>
            <person name="Xiao G."/>
            <person name="Zheng P."/>
            <person name="Cen K."/>
            <person name="Zhan S."/>
            <person name="Wang C."/>
        </authorList>
    </citation>
    <scope>NUCLEOTIDE SEQUENCE [LARGE SCALE GENOMIC DNA]</scope>
    <source>
        <strain evidence="2 3">ARSEF 2679</strain>
    </source>
</reference>
<dbReference type="STRING" id="1081104.A0A167DLC0"/>
<proteinExistence type="predicted"/>
<sequence>MSFTVHGVEVGIKLSDDLELAIQTEHVIVSLFRSIEVDHCFANIKGGKQELASKKPRTSSEEEAGGSPTSIGKPNTGSATDGSQPQVAETKAKMTAGNPPEDSSNTMAYKAIKKQPLHSDAAVERYHRTLELLDASNAISQARATLRGCSTLIYDTGCDDESARRAAICSQLHSKPSVPNPPQRSVKVTALRQLSSPRMRSFLHL</sequence>
<dbReference type="RefSeq" id="XP_018699502.1">
    <property type="nucleotide sequence ID" value="XM_018853320.1"/>
</dbReference>
<dbReference type="GeneID" id="30026011"/>
<dbReference type="Proteomes" id="UP000076744">
    <property type="component" value="Unassembled WGS sequence"/>
</dbReference>
<accession>A0A167DLC0</accession>
<protein>
    <submittedName>
        <fullName evidence="2">Uncharacterized protein</fullName>
    </submittedName>
</protein>